<feature type="region of interest" description="Disordered" evidence="1">
    <location>
        <begin position="200"/>
        <end position="324"/>
    </location>
</feature>
<protein>
    <submittedName>
        <fullName evidence="2">Uncharacterized protein</fullName>
    </submittedName>
</protein>
<feature type="compositionally biased region" description="Pro residues" evidence="1">
    <location>
        <begin position="203"/>
        <end position="225"/>
    </location>
</feature>
<gene>
    <name evidence="2" type="ORF">HRI_003761700</name>
</gene>
<dbReference type="PANTHER" id="PTHR31152:SF10">
    <property type="entry name" value="ENHANCER OF AG-4 PROTEIN 2-LIKE"/>
    <property type="match status" value="1"/>
</dbReference>
<dbReference type="PANTHER" id="PTHR31152">
    <property type="entry name" value="PLAC8 FAMILY PROTEIN"/>
    <property type="match status" value="1"/>
</dbReference>
<name>A0A9W7MIB3_HIBTR</name>
<keyword evidence="3" id="KW-1185">Reference proteome</keyword>
<dbReference type="AlphaFoldDB" id="A0A9W7MIB3"/>
<dbReference type="EMBL" id="BSYR01000035">
    <property type="protein sequence ID" value="GMJ00925.1"/>
    <property type="molecule type" value="Genomic_DNA"/>
</dbReference>
<dbReference type="OrthoDB" id="998115at2759"/>
<proteinExistence type="predicted"/>
<feature type="compositionally biased region" description="Pro residues" evidence="1">
    <location>
        <begin position="240"/>
        <end position="256"/>
    </location>
</feature>
<evidence type="ECO:0000313" key="2">
    <source>
        <dbReference type="EMBL" id="GMJ00925.1"/>
    </source>
</evidence>
<dbReference type="Proteomes" id="UP001165190">
    <property type="component" value="Unassembled WGS sequence"/>
</dbReference>
<feature type="compositionally biased region" description="Low complexity" evidence="1">
    <location>
        <begin position="285"/>
        <end position="294"/>
    </location>
</feature>
<evidence type="ECO:0000313" key="3">
    <source>
        <dbReference type="Proteomes" id="UP001165190"/>
    </source>
</evidence>
<organism evidence="2 3">
    <name type="scientific">Hibiscus trionum</name>
    <name type="common">Flower of an hour</name>
    <dbReference type="NCBI Taxonomy" id="183268"/>
    <lineage>
        <taxon>Eukaryota</taxon>
        <taxon>Viridiplantae</taxon>
        <taxon>Streptophyta</taxon>
        <taxon>Embryophyta</taxon>
        <taxon>Tracheophyta</taxon>
        <taxon>Spermatophyta</taxon>
        <taxon>Magnoliopsida</taxon>
        <taxon>eudicotyledons</taxon>
        <taxon>Gunneridae</taxon>
        <taxon>Pentapetalae</taxon>
        <taxon>rosids</taxon>
        <taxon>malvids</taxon>
        <taxon>Malvales</taxon>
        <taxon>Malvaceae</taxon>
        <taxon>Malvoideae</taxon>
        <taxon>Hibiscus</taxon>
    </lineage>
</organism>
<feature type="compositionally biased region" description="Pro residues" evidence="1">
    <location>
        <begin position="311"/>
        <end position="324"/>
    </location>
</feature>
<feature type="compositionally biased region" description="Pro residues" evidence="1">
    <location>
        <begin position="264"/>
        <end position="282"/>
    </location>
</feature>
<feature type="compositionally biased region" description="Low complexity" evidence="1">
    <location>
        <begin position="226"/>
        <end position="239"/>
    </location>
</feature>
<accession>A0A9W7MIB3</accession>
<comment type="caution">
    <text evidence="2">The sequence shown here is derived from an EMBL/GenBank/DDBJ whole genome shotgun (WGS) entry which is preliminary data.</text>
</comment>
<reference evidence="2" key="1">
    <citation type="submission" date="2023-05" db="EMBL/GenBank/DDBJ databases">
        <title>Genome and transcriptome analyses reveal genes involved in the formation of fine ridges on petal epidermal cells in Hibiscus trionum.</title>
        <authorList>
            <person name="Koshimizu S."/>
            <person name="Masuda S."/>
            <person name="Ishii T."/>
            <person name="Shirasu K."/>
            <person name="Hoshino A."/>
            <person name="Arita M."/>
        </authorList>
    </citation>
    <scope>NUCLEOTIDE SEQUENCE</scope>
    <source>
        <strain evidence="2">Hamamatsu line</strain>
    </source>
</reference>
<evidence type="ECO:0000256" key="1">
    <source>
        <dbReference type="SAM" id="MobiDB-lite"/>
    </source>
</evidence>
<sequence>MGIAERGEKMAVRKGYMNVWQTGLIDAVQADCKFCMLAACCPQCVSFNLRQRALHNEMSRYECCAGYMPCSGKCLEDKCPTFCLCLEVFLCLSNSVASTRFLLQDEYNIQTTECDNCLIAFMIILGQIACICRLLACLTGDDALEDLAELLTCISDLVYCTVCACMQAQHKVEMDYRHGMPGGGSPGVMMVPAVQQMSRFDQPVPPNIHPAAQPPPYGQYPPAQYPPGQYGQPQQGQWQQPPPPYGYGYPPGPPPYMAGYPSNALPPPGYPSAGHPLPPPGYHPGGQAPSGYYPPGAPPPAQHFPSEEHPSNPPPPAPPSKDSA</sequence>